<dbReference type="Pfam" id="PF04542">
    <property type="entry name" value="Sigma70_r2"/>
    <property type="match status" value="1"/>
</dbReference>
<evidence type="ECO:0000313" key="8">
    <source>
        <dbReference type="Proteomes" id="UP000244880"/>
    </source>
</evidence>
<dbReference type="GO" id="GO:0003677">
    <property type="term" value="F:DNA binding"/>
    <property type="evidence" value="ECO:0007669"/>
    <property type="project" value="InterPro"/>
</dbReference>
<dbReference type="GO" id="GO:0016987">
    <property type="term" value="F:sigma factor activity"/>
    <property type="evidence" value="ECO:0007669"/>
    <property type="project" value="UniProtKB-KW"/>
</dbReference>
<dbReference type="PANTHER" id="PTHR43133">
    <property type="entry name" value="RNA POLYMERASE ECF-TYPE SIGMA FACTO"/>
    <property type="match status" value="1"/>
</dbReference>
<gene>
    <name evidence="7" type="primary">ecfG_2</name>
    <name evidence="7" type="ORF">ASD8599_03569</name>
</gene>
<keyword evidence="4" id="KW-0804">Transcription</keyword>
<keyword evidence="8" id="KW-1185">Reference proteome</keyword>
<dbReference type="InterPro" id="IPR013325">
    <property type="entry name" value="RNA_pol_sigma_r2"/>
</dbReference>
<protein>
    <submittedName>
        <fullName evidence="7">ECF RNA polymerase sigma factor EcfG</fullName>
    </submittedName>
</protein>
<name>A0A2R8BIG8_9RHOB</name>
<feature type="domain" description="RNA polymerase sigma-70 region 2" evidence="5">
    <location>
        <begin position="2"/>
        <end position="54"/>
    </location>
</feature>
<dbReference type="InterPro" id="IPR039425">
    <property type="entry name" value="RNA_pol_sigma-70-like"/>
</dbReference>
<comment type="similarity">
    <text evidence="1">Belongs to the sigma-70 factor family. ECF subfamily.</text>
</comment>
<evidence type="ECO:0000256" key="2">
    <source>
        <dbReference type="ARBA" id="ARBA00023015"/>
    </source>
</evidence>
<evidence type="ECO:0000256" key="1">
    <source>
        <dbReference type="ARBA" id="ARBA00010641"/>
    </source>
</evidence>
<dbReference type="InterPro" id="IPR007627">
    <property type="entry name" value="RNA_pol_sigma70_r2"/>
</dbReference>
<dbReference type="AlphaFoldDB" id="A0A2R8BIG8"/>
<dbReference type="SUPFAM" id="SSF88659">
    <property type="entry name" value="Sigma3 and sigma4 domains of RNA polymerase sigma factors"/>
    <property type="match status" value="1"/>
</dbReference>
<reference evidence="7 8" key="1">
    <citation type="submission" date="2018-03" db="EMBL/GenBank/DDBJ databases">
        <authorList>
            <person name="Keele B.F."/>
        </authorList>
    </citation>
    <scope>NUCLEOTIDE SEQUENCE [LARGE SCALE GENOMIC DNA]</scope>
    <source>
        <strain evidence="7 8">CECT 8599</strain>
    </source>
</reference>
<keyword evidence="2" id="KW-0805">Transcription regulation</keyword>
<dbReference type="NCBIfam" id="TIGR02937">
    <property type="entry name" value="sigma70-ECF"/>
    <property type="match status" value="1"/>
</dbReference>
<dbReference type="Gene3D" id="1.10.10.10">
    <property type="entry name" value="Winged helix-like DNA-binding domain superfamily/Winged helix DNA-binding domain"/>
    <property type="match status" value="1"/>
</dbReference>
<evidence type="ECO:0000313" key="7">
    <source>
        <dbReference type="EMBL" id="SPH22822.1"/>
    </source>
</evidence>
<dbReference type="Proteomes" id="UP000244880">
    <property type="component" value="Unassembled WGS sequence"/>
</dbReference>
<organism evidence="7 8">
    <name type="scientific">Ascidiaceihabitans donghaensis</name>
    <dbReference type="NCBI Taxonomy" id="1510460"/>
    <lineage>
        <taxon>Bacteria</taxon>
        <taxon>Pseudomonadati</taxon>
        <taxon>Pseudomonadota</taxon>
        <taxon>Alphaproteobacteria</taxon>
        <taxon>Rhodobacterales</taxon>
        <taxon>Paracoccaceae</taxon>
        <taxon>Ascidiaceihabitans</taxon>
    </lineage>
</organism>
<evidence type="ECO:0000259" key="5">
    <source>
        <dbReference type="Pfam" id="PF04542"/>
    </source>
</evidence>
<dbReference type="Gene3D" id="1.10.1740.10">
    <property type="match status" value="1"/>
</dbReference>
<dbReference type="InterPro" id="IPR013249">
    <property type="entry name" value="RNA_pol_sigma70_r4_t2"/>
</dbReference>
<proteinExistence type="inferred from homology"/>
<dbReference type="InterPro" id="IPR013324">
    <property type="entry name" value="RNA_pol_sigma_r3/r4-like"/>
</dbReference>
<dbReference type="PANTHER" id="PTHR43133:SF25">
    <property type="entry name" value="RNA POLYMERASE SIGMA FACTOR RFAY-RELATED"/>
    <property type="match status" value="1"/>
</dbReference>
<sequence length="155" mass="17148">MSLTGQRDWADDLAQVTCLRAIEQASKFQPGTHLDRWMFRMAQRVWLNELRSRKVRMGAGQVPVEDVDLIDTKPDSETNIFARDVLSQVMGLPEAQRQSVLLVYVEGYSYKDAAEIMEIPIGTVMSRLAAARRVITSSMPTEVSAGATVGEGTGT</sequence>
<keyword evidence="3" id="KW-0731">Sigma factor</keyword>
<evidence type="ECO:0000259" key="6">
    <source>
        <dbReference type="Pfam" id="PF08281"/>
    </source>
</evidence>
<accession>A0A2R8BIG8</accession>
<evidence type="ECO:0000256" key="3">
    <source>
        <dbReference type="ARBA" id="ARBA00023082"/>
    </source>
</evidence>
<dbReference type="SUPFAM" id="SSF88946">
    <property type="entry name" value="Sigma2 domain of RNA polymerase sigma factors"/>
    <property type="match status" value="1"/>
</dbReference>
<dbReference type="InterPro" id="IPR036388">
    <property type="entry name" value="WH-like_DNA-bd_sf"/>
</dbReference>
<dbReference type="Pfam" id="PF08281">
    <property type="entry name" value="Sigma70_r4_2"/>
    <property type="match status" value="1"/>
</dbReference>
<feature type="domain" description="RNA polymerase sigma factor 70 region 4 type 2" evidence="6">
    <location>
        <begin position="85"/>
        <end position="133"/>
    </location>
</feature>
<dbReference type="EMBL" id="OMOR01000001">
    <property type="protein sequence ID" value="SPH22822.1"/>
    <property type="molecule type" value="Genomic_DNA"/>
</dbReference>
<dbReference type="InterPro" id="IPR014284">
    <property type="entry name" value="RNA_pol_sigma-70_dom"/>
</dbReference>
<dbReference type="CDD" id="cd06171">
    <property type="entry name" value="Sigma70_r4"/>
    <property type="match status" value="1"/>
</dbReference>
<dbReference type="GO" id="GO:0006352">
    <property type="term" value="P:DNA-templated transcription initiation"/>
    <property type="evidence" value="ECO:0007669"/>
    <property type="project" value="InterPro"/>
</dbReference>
<evidence type="ECO:0000256" key="4">
    <source>
        <dbReference type="ARBA" id="ARBA00023163"/>
    </source>
</evidence>